<sequence length="330" mass="37099">MRFNDGKKSTAGTKRDSPFFREREKARKRGLPCIIKGKRINLSNTRDRNFPRDAPRFSYQCNGESFNAGPADDGENLARERATHVRETGRRKRRLDHTYARANAHAVTYAELGRRVHVAQNRREQRHVNKFYTNAVRVLKPSEKTALGEVGLLGDVAYSGNCRLHLRLQYPAACPSASTAGRGREDVTDWSKERWSESPGWSAFLNNRASETLDISSERRASHAAKRLLATHEYNMGINKSKQAPGSVTIANQRCCPSMDNALSTDYSACSCLVYISQGIPLPVPKLVAGTCRGLTYLECLSRTMSRLIALENKHQDASIDQYSRCYNNL</sequence>
<proteinExistence type="predicted"/>
<evidence type="ECO:0000313" key="2">
    <source>
        <dbReference type="EMBL" id="KYN23448.1"/>
    </source>
</evidence>
<dbReference type="AlphaFoldDB" id="A0A195EE19"/>
<evidence type="ECO:0000256" key="1">
    <source>
        <dbReference type="SAM" id="MobiDB-lite"/>
    </source>
</evidence>
<keyword evidence="3" id="KW-1185">Reference proteome</keyword>
<dbReference type="Proteomes" id="UP000078492">
    <property type="component" value="Unassembled WGS sequence"/>
</dbReference>
<evidence type="ECO:0000313" key="3">
    <source>
        <dbReference type="Proteomes" id="UP000078492"/>
    </source>
</evidence>
<protein>
    <submittedName>
        <fullName evidence="2">Uncharacterized protein</fullName>
    </submittedName>
</protein>
<reference evidence="2 3" key="1">
    <citation type="submission" date="2015-09" db="EMBL/GenBank/DDBJ databases">
        <title>Trachymyrmex cornetzi WGS genome.</title>
        <authorList>
            <person name="Nygaard S."/>
            <person name="Hu H."/>
            <person name="Boomsma J."/>
            <person name="Zhang G."/>
        </authorList>
    </citation>
    <scope>NUCLEOTIDE SEQUENCE [LARGE SCALE GENOMIC DNA]</scope>
    <source>
        <strain evidence="2">Tcor2-1</strain>
        <tissue evidence="2">Whole body</tissue>
    </source>
</reference>
<accession>A0A195EE19</accession>
<dbReference type="EMBL" id="KQ979039">
    <property type="protein sequence ID" value="KYN23448.1"/>
    <property type="molecule type" value="Genomic_DNA"/>
</dbReference>
<gene>
    <name evidence="2" type="ORF">ALC57_04322</name>
</gene>
<name>A0A195EE19_9HYME</name>
<organism evidence="2 3">
    <name type="scientific">Trachymyrmex cornetzi</name>
    <dbReference type="NCBI Taxonomy" id="471704"/>
    <lineage>
        <taxon>Eukaryota</taxon>
        <taxon>Metazoa</taxon>
        <taxon>Ecdysozoa</taxon>
        <taxon>Arthropoda</taxon>
        <taxon>Hexapoda</taxon>
        <taxon>Insecta</taxon>
        <taxon>Pterygota</taxon>
        <taxon>Neoptera</taxon>
        <taxon>Endopterygota</taxon>
        <taxon>Hymenoptera</taxon>
        <taxon>Apocrita</taxon>
        <taxon>Aculeata</taxon>
        <taxon>Formicoidea</taxon>
        <taxon>Formicidae</taxon>
        <taxon>Myrmicinae</taxon>
        <taxon>Trachymyrmex</taxon>
    </lineage>
</organism>
<feature type="region of interest" description="Disordered" evidence="1">
    <location>
        <begin position="1"/>
        <end position="24"/>
    </location>
</feature>